<protein>
    <submittedName>
        <fullName evidence="2">Uncharacterized protein</fullName>
    </submittedName>
</protein>
<gene>
    <name evidence="2" type="ORF">RDB_LOCUS58579</name>
</gene>
<dbReference type="AlphaFoldDB" id="A0A8H3DX88"/>
<reference evidence="2" key="1">
    <citation type="submission" date="2021-01" db="EMBL/GenBank/DDBJ databases">
        <authorList>
            <person name="Kaushik A."/>
        </authorList>
    </citation>
    <scope>NUCLEOTIDE SEQUENCE</scope>
    <source>
        <strain evidence="2">AG5</strain>
    </source>
</reference>
<name>A0A8H3DX88_9AGAM</name>
<accession>A0A8H3DX88</accession>
<evidence type="ECO:0000313" key="2">
    <source>
        <dbReference type="EMBL" id="CAE7124492.1"/>
    </source>
</evidence>
<evidence type="ECO:0000256" key="1">
    <source>
        <dbReference type="SAM" id="MobiDB-lite"/>
    </source>
</evidence>
<feature type="region of interest" description="Disordered" evidence="1">
    <location>
        <begin position="69"/>
        <end position="115"/>
    </location>
</feature>
<feature type="compositionally biased region" description="Polar residues" evidence="1">
    <location>
        <begin position="40"/>
        <end position="51"/>
    </location>
</feature>
<feature type="region of interest" description="Disordered" evidence="1">
    <location>
        <begin position="337"/>
        <end position="375"/>
    </location>
</feature>
<organism evidence="2 3">
    <name type="scientific">Rhizoctonia solani</name>
    <dbReference type="NCBI Taxonomy" id="456999"/>
    <lineage>
        <taxon>Eukaryota</taxon>
        <taxon>Fungi</taxon>
        <taxon>Dikarya</taxon>
        <taxon>Basidiomycota</taxon>
        <taxon>Agaricomycotina</taxon>
        <taxon>Agaricomycetes</taxon>
        <taxon>Cantharellales</taxon>
        <taxon>Ceratobasidiaceae</taxon>
        <taxon>Rhizoctonia</taxon>
    </lineage>
</organism>
<proteinExistence type="predicted"/>
<comment type="caution">
    <text evidence="2">The sequence shown here is derived from an EMBL/GenBank/DDBJ whole genome shotgun (WGS) entry which is preliminary data.</text>
</comment>
<dbReference type="EMBL" id="CAJNJQ010001169">
    <property type="protein sequence ID" value="CAE7124492.1"/>
    <property type="molecule type" value="Genomic_DNA"/>
</dbReference>
<feature type="region of interest" description="Disordered" evidence="1">
    <location>
        <begin position="1"/>
        <end position="56"/>
    </location>
</feature>
<sequence length="375" mass="40693">MSSILEHFKPPPLASDPPARTKYWPAPPKGSSGGILQKAASVTSSQYSPVSRVSFAPLPDLTTRKRRNSITLGVAARSATLRAQRTGPRQAGPKRHGHEHSGPAPGRPRRRPGDYKDEQVVDLGEVAIDAGKKLWRAISTSRKASMARNANPKVLPKKMRKTHAQLCAEVWRKTHAQLVAEVSASRPHKSHAELEVEVFLNGLPEAKVAPEVEPATPTLSVTEAHSQEVKPTTKPAVEKLAPILTPAPGPKSAPVPAVAALRRQRSGTIMRSSPTELSPTLSIPQASGSELGRSRSMVEARTQMFERTHTRSQTAGSQVPPARTLIRQKSATFERAKSLFHTPEETNSEGSKTPPVRSVPMRRVTKLDMSKFGFA</sequence>
<dbReference type="Proteomes" id="UP000663827">
    <property type="component" value="Unassembled WGS sequence"/>
</dbReference>
<feature type="compositionally biased region" description="Polar residues" evidence="1">
    <location>
        <begin position="270"/>
        <end position="288"/>
    </location>
</feature>
<feature type="region of interest" description="Disordered" evidence="1">
    <location>
        <begin position="270"/>
        <end position="295"/>
    </location>
</feature>
<evidence type="ECO:0000313" key="3">
    <source>
        <dbReference type="Proteomes" id="UP000663827"/>
    </source>
</evidence>